<keyword evidence="2" id="KW-1185">Reference proteome</keyword>
<protein>
    <submittedName>
        <fullName evidence="1">Uncharacterized protein</fullName>
    </submittedName>
</protein>
<organism evidence="1 2">
    <name type="scientific">Hermetia illucens</name>
    <name type="common">Black soldier fly</name>
    <dbReference type="NCBI Taxonomy" id="343691"/>
    <lineage>
        <taxon>Eukaryota</taxon>
        <taxon>Metazoa</taxon>
        <taxon>Ecdysozoa</taxon>
        <taxon>Arthropoda</taxon>
        <taxon>Hexapoda</taxon>
        <taxon>Insecta</taxon>
        <taxon>Pterygota</taxon>
        <taxon>Neoptera</taxon>
        <taxon>Endopterygota</taxon>
        <taxon>Diptera</taxon>
        <taxon>Brachycera</taxon>
        <taxon>Stratiomyomorpha</taxon>
        <taxon>Stratiomyidae</taxon>
        <taxon>Hermetiinae</taxon>
        <taxon>Hermetia</taxon>
    </lineage>
</organism>
<dbReference type="EMBL" id="LR899011">
    <property type="protein sequence ID" value="CAD7084422.1"/>
    <property type="molecule type" value="Genomic_DNA"/>
</dbReference>
<dbReference type="InParanoid" id="A0A7R8YT75"/>
<reference evidence="1 2" key="1">
    <citation type="submission" date="2020-11" db="EMBL/GenBank/DDBJ databases">
        <authorList>
            <person name="Wallbank WR R."/>
            <person name="Pardo Diaz C."/>
            <person name="Kozak K."/>
            <person name="Martin S."/>
            <person name="Jiggins C."/>
            <person name="Moest M."/>
            <person name="Warren A I."/>
            <person name="Generalovic N T."/>
            <person name="Byers J.R.P. K."/>
            <person name="Montejo-Kovacevich G."/>
            <person name="Yen C E."/>
        </authorList>
    </citation>
    <scope>NUCLEOTIDE SEQUENCE [LARGE SCALE GENOMIC DNA]</scope>
</reference>
<evidence type="ECO:0000313" key="1">
    <source>
        <dbReference type="EMBL" id="CAD7084422.1"/>
    </source>
</evidence>
<proteinExistence type="predicted"/>
<sequence>MRAIQLSYSGEVIEEEHDPRMNMVLTLTQARGQALKVAMTTEAMVSKRFSTTIRYSNGVPDFDYNVQDLRYFHKYI</sequence>
<dbReference type="AlphaFoldDB" id="A0A7R8YT75"/>
<accession>A0A7R8YT75</accession>
<dbReference type="Proteomes" id="UP000594454">
    <property type="component" value="Chromosome 3"/>
</dbReference>
<evidence type="ECO:0000313" key="2">
    <source>
        <dbReference type="Proteomes" id="UP000594454"/>
    </source>
</evidence>
<name>A0A7R8YT75_HERIL</name>
<gene>
    <name evidence="1" type="ORF">HERILL_LOCUS7317</name>
</gene>